<feature type="transmembrane region" description="Helical" evidence="7">
    <location>
        <begin position="123"/>
        <end position="144"/>
    </location>
</feature>
<keyword evidence="4 7" id="KW-0812">Transmembrane</keyword>
<dbReference type="PANTHER" id="PTHR43227:SF8">
    <property type="entry name" value="DIACETYLCHITOBIOSE UPTAKE SYSTEM PERMEASE PROTEIN DASB"/>
    <property type="match status" value="1"/>
</dbReference>
<organism evidence="9 10">
    <name type="scientific">Gardnerella vaginalis</name>
    <dbReference type="NCBI Taxonomy" id="2702"/>
    <lineage>
        <taxon>Bacteria</taxon>
        <taxon>Bacillati</taxon>
        <taxon>Actinomycetota</taxon>
        <taxon>Actinomycetes</taxon>
        <taxon>Bifidobacteriales</taxon>
        <taxon>Bifidobacteriaceae</taxon>
        <taxon>Gardnerella</taxon>
    </lineage>
</organism>
<evidence type="ECO:0000256" key="1">
    <source>
        <dbReference type="ARBA" id="ARBA00004651"/>
    </source>
</evidence>
<protein>
    <submittedName>
        <fullName evidence="9">Sugar ABC transporter permease</fullName>
    </submittedName>
</protein>
<evidence type="ECO:0000256" key="3">
    <source>
        <dbReference type="ARBA" id="ARBA00022475"/>
    </source>
</evidence>
<dbReference type="InterPro" id="IPR000515">
    <property type="entry name" value="MetI-like"/>
</dbReference>
<comment type="caution">
    <text evidence="9">The sequence shown here is derived from an EMBL/GenBank/DDBJ whole genome shotgun (WGS) entry which is preliminary data.</text>
</comment>
<feature type="transmembrane region" description="Helical" evidence="7">
    <location>
        <begin position="178"/>
        <end position="203"/>
    </location>
</feature>
<keyword evidence="3" id="KW-1003">Cell membrane</keyword>
<dbReference type="InterPro" id="IPR050809">
    <property type="entry name" value="UgpAE/MalFG_permease"/>
</dbReference>
<dbReference type="PROSITE" id="PS50928">
    <property type="entry name" value="ABC_TM1"/>
    <property type="match status" value="1"/>
</dbReference>
<comment type="subcellular location">
    <subcellularLocation>
        <location evidence="1 7">Cell membrane</location>
        <topology evidence="1 7">Multi-pass membrane protein</topology>
    </subcellularLocation>
</comment>
<dbReference type="GO" id="GO:0055085">
    <property type="term" value="P:transmembrane transport"/>
    <property type="evidence" value="ECO:0007669"/>
    <property type="project" value="InterPro"/>
</dbReference>
<gene>
    <name evidence="9" type="ORF">QP372_05875</name>
</gene>
<dbReference type="EMBL" id="JASOME010000007">
    <property type="protein sequence ID" value="MDK7064041.1"/>
    <property type="molecule type" value="Genomic_DNA"/>
</dbReference>
<proteinExistence type="inferred from homology"/>
<dbReference type="RefSeq" id="WP_075038671.1">
    <property type="nucleotide sequence ID" value="NZ_CP033836.1"/>
</dbReference>
<comment type="similarity">
    <text evidence="7">Belongs to the binding-protein-dependent transport system permease family.</text>
</comment>
<sequence length="317" mass="34951">MRLLKVSKNYSSRCASKSASNSASKIVPVLMLLPACILLIVLVILPLLMLVVASLSNFNARSLFTGEFEFVGIQQYLALFADKGFYYSLGITIAFAAFLVITSVLIGMWVAQTMFKQSAVVRVIMSIVLVAAWAMPNVAAALVFKWMFQPGYGVVGWLLTQLKIFGNIRNLSWTSNTNLAFCCIGLIIVWQAVPYIAITLYAAQKQIAPEYAEAAAVDGASKTRIYWQITVPILAPQLTAITILSCIWDFNVFNQIWLLTQGGPRESTATVGVFTYKKAFINFSIGQGSAISVVTTLILFFATVYYIRRLLKNGDEL</sequence>
<dbReference type="AlphaFoldDB" id="A0AAP8P5M9"/>
<dbReference type="Gene3D" id="1.10.3720.10">
    <property type="entry name" value="MetI-like"/>
    <property type="match status" value="1"/>
</dbReference>
<evidence type="ECO:0000313" key="10">
    <source>
        <dbReference type="Proteomes" id="UP001237784"/>
    </source>
</evidence>
<keyword evidence="5 7" id="KW-1133">Transmembrane helix</keyword>
<evidence type="ECO:0000256" key="2">
    <source>
        <dbReference type="ARBA" id="ARBA00022448"/>
    </source>
</evidence>
<evidence type="ECO:0000259" key="8">
    <source>
        <dbReference type="PROSITE" id="PS50928"/>
    </source>
</evidence>
<evidence type="ECO:0000256" key="7">
    <source>
        <dbReference type="RuleBase" id="RU363032"/>
    </source>
</evidence>
<keyword evidence="2 7" id="KW-0813">Transport</keyword>
<evidence type="ECO:0000256" key="4">
    <source>
        <dbReference type="ARBA" id="ARBA00022692"/>
    </source>
</evidence>
<feature type="transmembrane region" description="Helical" evidence="7">
    <location>
        <begin position="285"/>
        <end position="307"/>
    </location>
</feature>
<dbReference type="CDD" id="cd06261">
    <property type="entry name" value="TM_PBP2"/>
    <property type="match status" value="1"/>
</dbReference>
<feature type="transmembrane region" description="Helical" evidence="7">
    <location>
        <begin position="150"/>
        <end position="166"/>
    </location>
</feature>
<dbReference type="PANTHER" id="PTHR43227">
    <property type="entry name" value="BLL4140 PROTEIN"/>
    <property type="match status" value="1"/>
</dbReference>
<evidence type="ECO:0000256" key="5">
    <source>
        <dbReference type="ARBA" id="ARBA00022989"/>
    </source>
</evidence>
<reference evidence="9" key="1">
    <citation type="submission" date="2023-05" db="EMBL/GenBank/DDBJ databases">
        <title>Cataloging the Phylogenetic Diversity of Human Bladder Bacteria.</title>
        <authorList>
            <person name="Du J."/>
        </authorList>
    </citation>
    <scope>NUCLEOTIDE SEQUENCE</scope>
    <source>
        <strain evidence="9">UMB6789</strain>
    </source>
</reference>
<dbReference type="Proteomes" id="UP001237784">
    <property type="component" value="Unassembled WGS sequence"/>
</dbReference>
<dbReference type="InterPro" id="IPR035906">
    <property type="entry name" value="MetI-like_sf"/>
</dbReference>
<dbReference type="GO" id="GO:0005886">
    <property type="term" value="C:plasma membrane"/>
    <property type="evidence" value="ECO:0007669"/>
    <property type="project" value="UniProtKB-SubCell"/>
</dbReference>
<feature type="transmembrane region" description="Helical" evidence="7">
    <location>
        <begin position="26"/>
        <end position="53"/>
    </location>
</feature>
<evidence type="ECO:0000256" key="6">
    <source>
        <dbReference type="ARBA" id="ARBA00023136"/>
    </source>
</evidence>
<name>A0AAP8P5M9_GARVA</name>
<dbReference type="SUPFAM" id="SSF161098">
    <property type="entry name" value="MetI-like"/>
    <property type="match status" value="1"/>
</dbReference>
<keyword evidence="6 7" id="KW-0472">Membrane</keyword>
<evidence type="ECO:0000313" key="9">
    <source>
        <dbReference type="EMBL" id="MDK7064041.1"/>
    </source>
</evidence>
<feature type="transmembrane region" description="Helical" evidence="7">
    <location>
        <begin position="85"/>
        <end position="111"/>
    </location>
</feature>
<accession>A0AAP8P5M9</accession>
<feature type="domain" description="ABC transmembrane type-1" evidence="8">
    <location>
        <begin position="89"/>
        <end position="306"/>
    </location>
</feature>
<dbReference type="Pfam" id="PF00528">
    <property type="entry name" value="BPD_transp_1"/>
    <property type="match status" value="1"/>
</dbReference>